<keyword evidence="2" id="KW-0812">Transmembrane</keyword>
<feature type="compositionally biased region" description="Low complexity" evidence="1">
    <location>
        <begin position="212"/>
        <end position="225"/>
    </location>
</feature>
<feature type="region of interest" description="Disordered" evidence="1">
    <location>
        <begin position="323"/>
        <end position="378"/>
    </location>
</feature>
<keyword evidence="2" id="KW-1133">Transmembrane helix</keyword>
<sequence>MKHKPISRPIVATGIASTVVIGSGAFVLSFSALTDLAVRAGINPEIGWMWPLIVDGMIVAATVAIVALAGREGKEQFYPWILLFFGAVVSTAANSIHAILAVKASNGNVPIAVSALVAAMPPVVLLAITHLTVLLVQYARNSAEIQAALAAAEEMERAASAADAVPAPAPAADAPVAPALTANAAAGGVDVVETVLAETVLADSVRAETAAADASPAAPVVKPAARSSRRTGDTGQIAAVSAADASAEKPKAAPKRKPRKTTTATQPVVPAAPVAKPAAARTAPKAPVSARQLMPELGTVTAVNPILRGSVAADVKPAAEGESKTASASSAGAAATPAVASTSTVASAPAASAATPAPEAAPEVAAEEAAKELVSSPA</sequence>
<dbReference type="InterPro" id="IPR021235">
    <property type="entry name" value="DUF2637"/>
</dbReference>
<evidence type="ECO:0000256" key="1">
    <source>
        <dbReference type="SAM" id="MobiDB-lite"/>
    </source>
</evidence>
<dbReference type="AlphaFoldDB" id="A0AB39L349"/>
<evidence type="ECO:0000313" key="3">
    <source>
        <dbReference type="EMBL" id="XDP45223.1"/>
    </source>
</evidence>
<feature type="region of interest" description="Disordered" evidence="1">
    <location>
        <begin position="212"/>
        <end position="290"/>
    </location>
</feature>
<keyword evidence="2" id="KW-0472">Membrane</keyword>
<reference evidence="3" key="1">
    <citation type="submission" date="2024-07" db="EMBL/GenBank/DDBJ databases">
        <authorList>
            <person name="fu j."/>
        </authorList>
    </citation>
    <scope>NUCLEOTIDE SEQUENCE</scope>
    <source>
        <strain evidence="3">P10A9</strain>
    </source>
</reference>
<feature type="transmembrane region" description="Helical" evidence="2">
    <location>
        <begin position="77"/>
        <end position="99"/>
    </location>
</feature>
<feature type="compositionally biased region" description="Low complexity" evidence="1">
    <location>
        <begin position="261"/>
        <end position="288"/>
    </location>
</feature>
<name>A0AB39L349_9MICC</name>
<gene>
    <name evidence="3" type="ORF">AB5L97_18490</name>
</gene>
<protein>
    <submittedName>
        <fullName evidence="3">DUF2637 domain-containing protein</fullName>
    </submittedName>
</protein>
<feature type="transmembrane region" description="Helical" evidence="2">
    <location>
        <begin position="48"/>
        <end position="70"/>
    </location>
</feature>
<evidence type="ECO:0000256" key="2">
    <source>
        <dbReference type="SAM" id="Phobius"/>
    </source>
</evidence>
<feature type="compositionally biased region" description="Low complexity" evidence="1">
    <location>
        <begin position="324"/>
        <end position="364"/>
    </location>
</feature>
<proteinExistence type="predicted"/>
<dbReference type="RefSeq" id="WP_369045789.1">
    <property type="nucleotide sequence ID" value="NZ_CP163302.1"/>
</dbReference>
<accession>A0AB39L349</accession>
<feature type="transmembrane region" description="Helical" evidence="2">
    <location>
        <begin position="111"/>
        <end position="136"/>
    </location>
</feature>
<feature type="transmembrane region" description="Helical" evidence="2">
    <location>
        <begin position="12"/>
        <end position="33"/>
    </location>
</feature>
<dbReference type="EMBL" id="CP163302">
    <property type="protein sequence ID" value="XDP45223.1"/>
    <property type="molecule type" value="Genomic_DNA"/>
</dbReference>
<dbReference type="KEGG" id="spue:AB5L97_18490"/>
<dbReference type="Pfam" id="PF10935">
    <property type="entry name" value="DUF2637"/>
    <property type="match status" value="1"/>
</dbReference>
<organism evidence="3">
    <name type="scientific">Sinomonas puerhi</name>
    <dbReference type="NCBI Taxonomy" id="3238584"/>
    <lineage>
        <taxon>Bacteria</taxon>
        <taxon>Bacillati</taxon>
        <taxon>Actinomycetota</taxon>
        <taxon>Actinomycetes</taxon>
        <taxon>Micrococcales</taxon>
        <taxon>Micrococcaceae</taxon>
        <taxon>Sinomonas</taxon>
    </lineage>
</organism>